<comment type="subcellular location">
    <subcellularLocation>
        <location evidence="6">Cytoplasm</location>
    </subcellularLocation>
    <subcellularLocation>
        <location evidence="6">Nucleus</location>
        <location evidence="6">Nucleolus</location>
    </subcellularLocation>
</comment>
<dbReference type="PANTHER" id="PTHR15341">
    <property type="entry name" value="SUN-COR STEROID HORMONE RECEPTOR CO-REPRESSOR"/>
    <property type="match status" value="1"/>
</dbReference>
<reference evidence="9" key="1">
    <citation type="submission" date="2025-08" db="UniProtKB">
        <authorList>
            <consortium name="RefSeq"/>
        </authorList>
    </citation>
    <scope>IDENTIFICATION</scope>
    <source>
        <tissue evidence="9">White muscle</tissue>
    </source>
</reference>
<dbReference type="GO" id="GO:0010468">
    <property type="term" value="P:regulation of gene expression"/>
    <property type="evidence" value="ECO:0007669"/>
    <property type="project" value="TreeGrafter"/>
</dbReference>
<sequence>MCVCVCGETDNMAEDIHVEDYPTEIEEQLTGFESSVGAVNNMVQTVISMPRNELVQRLDPLEQAKLDLMSAYSPNSLFWMYLVTQGINPKEHGIKQELERIRMYMNCVKEITDRRKAARLNKAAASRFLRNALWKLEERASKGMPGCAPQDKPGLAPQDTPGRGKHTPGRAPQHTPSGAPHDTPGRAPQDTPGRGKHTPGRGKHTPGRGKHTPGRGKHTPGRGKHTPGRGKHTPGRGKHTPGRGKYKSFDGHQSKGPKLS</sequence>
<dbReference type="OrthoDB" id="1421013at2759"/>
<feature type="region of interest" description="Disordered" evidence="7">
    <location>
        <begin position="141"/>
        <end position="260"/>
    </location>
</feature>
<evidence type="ECO:0000256" key="2">
    <source>
        <dbReference type="ARBA" id="ARBA00015212"/>
    </source>
</evidence>
<dbReference type="GO" id="GO:0000178">
    <property type="term" value="C:exosome (RNase complex)"/>
    <property type="evidence" value="ECO:0007669"/>
    <property type="project" value="TreeGrafter"/>
</dbReference>
<keyword evidence="5 6" id="KW-0539">Nucleus</keyword>
<comment type="subunit">
    <text evidence="6">Monomer and homodimer.</text>
</comment>
<organism evidence="8 9">
    <name type="scientific">Salvelinus namaycush</name>
    <name type="common">Lake trout</name>
    <name type="synonym">Salmo namaycush</name>
    <dbReference type="NCBI Taxonomy" id="8040"/>
    <lineage>
        <taxon>Eukaryota</taxon>
        <taxon>Metazoa</taxon>
        <taxon>Chordata</taxon>
        <taxon>Craniata</taxon>
        <taxon>Vertebrata</taxon>
        <taxon>Euteleostomi</taxon>
        <taxon>Actinopterygii</taxon>
        <taxon>Neopterygii</taxon>
        <taxon>Teleostei</taxon>
        <taxon>Protacanthopterygii</taxon>
        <taxon>Salmoniformes</taxon>
        <taxon>Salmonidae</taxon>
        <taxon>Salmoninae</taxon>
        <taxon>Salvelinus</taxon>
    </lineage>
</organism>
<dbReference type="GO" id="GO:0000460">
    <property type="term" value="P:maturation of 5.8S rRNA"/>
    <property type="evidence" value="ECO:0007669"/>
    <property type="project" value="TreeGrafter"/>
</dbReference>
<dbReference type="GO" id="GO:0005730">
    <property type="term" value="C:nucleolus"/>
    <property type="evidence" value="ECO:0007669"/>
    <property type="project" value="UniProtKB-SubCell"/>
</dbReference>
<accession>A0A8U0TXA3</accession>
<keyword evidence="3 6" id="KW-0698">rRNA processing</keyword>
<name>A0A8U0TXA3_SALNM</name>
<feature type="compositionally biased region" description="Basic residues" evidence="7">
    <location>
        <begin position="194"/>
        <end position="246"/>
    </location>
</feature>
<evidence type="ECO:0000313" key="9">
    <source>
        <dbReference type="RefSeq" id="XP_038830999.1"/>
    </source>
</evidence>
<dbReference type="GO" id="GO:0003677">
    <property type="term" value="F:DNA binding"/>
    <property type="evidence" value="ECO:0007669"/>
    <property type="project" value="UniProtKB-KW"/>
</dbReference>
<evidence type="ECO:0000256" key="3">
    <source>
        <dbReference type="ARBA" id="ARBA00022552"/>
    </source>
</evidence>
<dbReference type="GO" id="GO:0005737">
    <property type="term" value="C:cytoplasm"/>
    <property type="evidence" value="ECO:0007669"/>
    <property type="project" value="UniProtKB-SubCell"/>
</dbReference>
<evidence type="ECO:0000256" key="5">
    <source>
        <dbReference type="ARBA" id="ARBA00023242"/>
    </source>
</evidence>
<keyword evidence="6" id="KW-0963">Cytoplasm</keyword>
<comment type="similarity">
    <text evidence="1 6">Belongs to the C1D family.</text>
</comment>
<evidence type="ECO:0000256" key="4">
    <source>
        <dbReference type="ARBA" id="ARBA00022884"/>
    </source>
</evidence>
<dbReference type="RefSeq" id="XP_038830999.1">
    <property type="nucleotide sequence ID" value="XM_038975071.1"/>
</dbReference>
<dbReference type="Pfam" id="PF04000">
    <property type="entry name" value="Sas10_Utp3"/>
    <property type="match status" value="1"/>
</dbReference>
<comment type="function">
    <text evidence="6">Plays a role in the recruitment of the exosome to pre-rRNA to mediate the 3'-5' end processing of the 5.8S rRNA.</text>
</comment>
<dbReference type="GO" id="GO:0003723">
    <property type="term" value="F:RNA binding"/>
    <property type="evidence" value="ECO:0007669"/>
    <property type="project" value="UniProtKB-UniRule"/>
</dbReference>
<evidence type="ECO:0000256" key="6">
    <source>
        <dbReference type="RuleBase" id="RU368003"/>
    </source>
</evidence>
<gene>
    <name evidence="9" type="primary">LOC120029799</name>
</gene>
<evidence type="ECO:0000313" key="8">
    <source>
        <dbReference type="Proteomes" id="UP000808372"/>
    </source>
</evidence>
<keyword evidence="4 6" id="KW-0694">RNA-binding</keyword>
<keyword evidence="8" id="KW-1185">Reference proteome</keyword>
<dbReference type="KEGG" id="snh:120029799"/>
<dbReference type="GeneID" id="120029799"/>
<evidence type="ECO:0000256" key="1">
    <source>
        <dbReference type="ARBA" id="ARBA00009154"/>
    </source>
</evidence>
<dbReference type="InterPro" id="IPR007146">
    <property type="entry name" value="Sas10/Utp3/C1D"/>
</dbReference>
<dbReference type="Proteomes" id="UP000808372">
    <property type="component" value="Chromosome 35"/>
</dbReference>
<proteinExistence type="inferred from homology"/>
<keyword evidence="6" id="KW-0238">DNA-binding</keyword>
<dbReference type="AlphaFoldDB" id="A0A8U0TXA3"/>
<dbReference type="PANTHER" id="PTHR15341:SF3">
    <property type="entry name" value="NUCLEAR NUCLEIC ACID-BINDING PROTEIN C1D"/>
    <property type="match status" value="1"/>
</dbReference>
<dbReference type="InterPro" id="IPR011082">
    <property type="entry name" value="Exosome-assoc_fac/DNA_repair"/>
</dbReference>
<evidence type="ECO:0000256" key="7">
    <source>
        <dbReference type="SAM" id="MobiDB-lite"/>
    </source>
</evidence>
<protein>
    <recommendedName>
        <fullName evidence="2 6">Nuclear nucleic acid-binding protein C1D</fullName>
    </recommendedName>
</protein>